<feature type="compositionally biased region" description="Basic residues" evidence="6">
    <location>
        <begin position="1"/>
        <end position="14"/>
    </location>
</feature>
<evidence type="ECO:0000256" key="3">
    <source>
        <dbReference type="ARBA" id="ARBA00023002"/>
    </source>
</evidence>
<dbReference type="GO" id="GO:0008442">
    <property type="term" value="F:3-hydroxyisobutyrate dehydrogenase activity"/>
    <property type="evidence" value="ECO:0007669"/>
    <property type="project" value="UniProtKB-EC"/>
</dbReference>
<keyword evidence="2 5" id="KW-0101">Branched-chain amino acid catabolism</keyword>
<dbReference type="AlphaFoldDB" id="A0A7G9SGV8"/>
<evidence type="ECO:0000259" key="8">
    <source>
        <dbReference type="Pfam" id="PF14833"/>
    </source>
</evidence>
<comment type="pathway">
    <text evidence="5">Amino-acid degradation; L-valine degradation.</text>
</comment>
<dbReference type="InterPro" id="IPR002204">
    <property type="entry name" value="3-OH-isobutyrate_DH-rel_CS"/>
</dbReference>
<dbReference type="EMBL" id="CP060718">
    <property type="protein sequence ID" value="QNN67083.1"/>
    <property type="molecule type" value="Genomic_DNA"/>
</dbReference>
<dbReference type="PANTHER" id="PTHR22981:SF7">
    <property type="entry name" value="3-HYDROXYISOBUTYRATE DEHYDROGENASE, MITOCHONDRIAL"/>
    <property type="match status" value="1"/>
</dbReference>
<evidence type="ECO:0000313" key="9">
    <source>
        <dbReference type="EMBL" id="QNN67083.1"/>
    </source>
</evidence>
<feature type="compositionally biased region" description="Basic residues" evidence="6">
    <location>
        <begin position="81"/>
        <end position="91"/>
    </location>
</feature>
<evidence type="ECO:0000256" key="4">
    <source>
        <dbReference type="ARBA" id="ARBA00023027"/>
    </source>
</evidence>
<accession>A0A7G9SGV8</accession>
<dbReference type="GO" id="GO:0006574">
    <property type="term" value="P:L-valine catabolic process"/>
    <property type="evidence" value="ECO:0007669"/>
    <property type="project" value="UniProtKB-UniPathway"/>
</dbReference>
<evidence type="ECO:0000256" key="2">
    <source>
        <dbReference type="ARBA" id="ARBA00022456"/>
    </source>
</evidence>
<feature type="region of interest" description="Disordered" evidence="6">
    <location>
        <begin position="1"/>
        <end position="151"/>
    </location>
</feature>
<dbReference type="Pfam" id="PF03446">
    <property type="entry name" value="NAD_binding_2"/>
    <property type="match status" value="1"/>
</dbReference>
<evidence type="ECO:0000256" key="6">
    <source>
        <dbReference type="SAM" id="MobiDB-lite"/>
    </source>
</evidence>
<comment type="catalytic activity">
    <reaction evidence="5">
        <text>3-hydroxy-2-methylpropanoate + NAD(+) = 2-methyl-3-oxopropanoate + NADH + H(+)</text>
        <dbReference type="Rhea" id="RHEA:17681"/>
        <dbReference type="ChEBI" id="CHEBI:11805"/>
        <dbReference type="ChEBI" id="CHEBI:15378"/>
        <dbReference type="ChEBI" id="CHEBI:57540"/>
        <dbReference type="ChEBI" id="CHEBI:57700"/>
        <dbReference type="ChEBI" id="CHEBI:57945"/>
        <dbReference type="EC" id="1.1.1.31"/>
    </reaction>
</comment>
<dbReference type="Pfam" id="PF14833">
    <property type="entry name" value="NAD_binding_11"/>
    <property type="match status" value="1"/>
</dbReference>
<dbReference type="Gene3D" id="1.10.1040.10">
    <property type="entry name" value="N-(1-d-carboxylethyl)-l-norvaline Dehydrogenase, domain 2"/>
    <property type="match status" value="1"/>
</dbReference>
<dbReference type="InterPro" id="IPR013328">
    <property type="entry name" value="6PGD_dom2"/>
</dbReference>
<dbReference type="InterPro" id="IPR006115">
    <property type="entry name" value="6PGDH_NADP-bd"/>
</dbReference>
<dbReference type="PANTHER" id="PTHR22981">
    <property type="entry name" value="3-HYDROXYISOBUTYRATE DEHYDROGENASE-RELATED"/>
    <property type="match status" value="1"/>
</dbReference>
<feature type="compositionally biased region" description="Basic residues" evidence="6">
    <location>
        <begin position="23"/>
        <end position="43"/>
    </location>
</feature>
<dbReference type="GO" id="GO:0051287">
    <property type="term" value="F:NAD binding"/>
    <property type="evidence" value="ECO:0007669"/>
    <property type="project" value="InterPro"/>
</dbReference>
<evidence type="ECO:0000256" key="5">
    <source>
        <dbReference type="RuleBase" id="RU910714"/>
    </source>
</evidence>
<keyword evidence="4 5" id="KW-0520">NAD</keyword>
<feature type="domain" description="3-hydroxyisobutyrate dehydrogenase-like NAD-binding" evidence="8">
    <location>
        <begin position="326"/>
        <end position="452"/>
    </location>
</feature>
<dbReference type="InterPro" id="IPR011548">
    <property type="entry name" value="HIBADH"/>
</dbReference>
<protein>
    <recommendedName>
        <fullName evidence="5">3-hydroxyisobutyrate dehydrogenase</fullName>
        <shortName evidence="5">HIBADH</shortName>
        <ecNumber evidence="5">1.1.1.31</ecNumber>
    </recommendedName>
</protein>
<evidence type="ECO:0000256" key="1">
    <source>
        <dbReference type="ARBA" id="ARBA00009080"/>
    </source>
</evidence>
<dbReference type="KEGG" id="slut:H9L13_10675"/>
<dbReference type="SUPFAM" id="SSF48179">
    <property type="entry name" value="6-phosphogluconate dehydrogenase C-terminal domain-like"/>
    <property type="match status" value="1"/>
</dbReference>
<comment type="similarity">
    <text evidence="1 5">Belongs to the HIBADH-related family.</text>
</comment>
<dbReference type="Proteomes" id="UP000515971">
    <property type="component" value="Chromosome"/>
</dbReference>
<dbReference type="GO" id="GO:0050661">
    <property type="term" value="F:NADP binding"/>
    <property type="evidence" value="ECO:0007669"/>
    <property type="project" value="InterPro"/>
</dbReference>
<dbReference type="PROSITE" id="PS00895">
    <property type="entry name" value="3_HYDROXYISOBUT_DH"/>
    <property type="match status" value="1"/>
</dbReference>
<evidence type="ECO:0000313" key="10">
    <source>
        <dbReference type="Proteomes" id="UP000515971"/>
    </source>
</evidence>
<keyword evidence="10" id="KW-1185">Reference proteome</keyword>
<dbReference type="InterPro" id="IPR008927">
    <property type="entry name" value="6-PGluconate_DH-like_C_sf"/>
</dbReference>
<sequence>MDRRGQRLRARRRLRSGDDGGFHHRVRHRQVRPARNQARRHAGNGRVAAPDAGDRQGQGDGNVPDRPDDGRRRGRTEWPRRQGRPRRRSARRGAEDRRDNRRHGPASGHRDQGNGQRRVRNAAGARHQFRAPPVPRPVRHRGPEGRHDRLRRKAARELEGQISMARIAFIGLGHMGGGMAPNLAKAGHDVRAFDLSADALAKAVAGGCHQAGSTEEAVKDAEAVITMLPAAQHVSAVYRDQVLGKAPASALLIDCSTIDVATARSVEEEAAAQGYMMVDAPVSGGIAAAAGGTLTFMVGGSDEAFARAQPILDPMAKAVIHAGGAGAGQAAKICNNMILGATMVATCEAFVLAQKLGLDPQVFFDISSKASGQSWSMTSYAPVPGVGPDTPADHDYEGGFAAALMLKDLKLAMEAAKAAGAYTPMGGEAEELYQRFVDRGGGSKDFSGIIKMIDDSWKVPNN</sequence>
<evidence type="ECO:0000259" key="7">
    <source>
        <dbReference type="Pfam" id="PF03446"/>
    </source>
</evidence>
<feature type="domain" description="6-phosphogluconate dehydrogenase NADP-binding" evidence="7">
    <location>
        <begin position="166"/>
        <end position="323"/>
    </location>
</feature>
<dbReference type="EC" id="1.1.1.31" evidence="5"/>
<dbReference type="NCBIfam" id="TIGR01692">
    <property type="entry name" value="HIBADH"/>
    <property type="match status" value="1"/>
</dbReference>
<dbReference type="InterPro" id="IPR036291">
    <property type="entry name" value="NAD(P)-bd_dom_sf"/>
</dbReference>
<proteinExistence type="inferred from homology"/>
<organism evidence="9 10">
    <name type="scientific">Sphingomonas lutea</name>
    <dbReference type="NCBI Taxonomy" id="1045317"/>
    <lineage>
        <taxon>Bacteria</taxon>
        <taxon>Pseudomonadati</taxon>
        <taxon>Pseudomonadota</taxon>
        <taxon>Alphaproteobacteria</taxon>
        <taxon>Sphingomonadales</taxon>
        <taxon>Sphingomonadaceae</taxon>
        <taxon>Sphingomonas</taxon>
    </lineage>
</organism>
<dbReference type="InterPro" id="IPR029154">
    <property type="entry name" value="HIBADH-like_NADP-bd"/>
</dbReference>
<reference evidence="9 10" key="1">
    <citation type="submission" date="2020-08" db="EMBL/GenBank/DDBJ databases">
        <title>Genome sequence of Sphingomonas lutea KCTC 23642T.</title>
        <authorList>
            <person name="Hyun D.-W."/>
            <person name="Bae J.-W."/>
        </authorList>
    </citation>
    <scope>NUCLEOTIDE SEQUENCE [LARGE SCALE GENOMIC DNA]</scope>
    <source>
        <strain evidence="9 10">KCTC 23642</strain>
    </source>
</reference>
<dbReference type="Gene3D" id="3.40.50.720">
    <property type="entry name" value="NAD(P)-binding Rossmann-like Domain"/>
    <property type="match status" value="1"/>
</dbReference>
<gene>
    <name evidence="9" type="primary">mmsB</name>
    <name evidence="9" type="ORF">H9L13_10675</name>
</gene>
<keyword evidence="3 5" id="KW-0560">Oxidoreductase</keyword>
<dbReference type="FunFam" id="1.10.1040.10:FF:000006">
    <property type="entry name" value="3-hydroxyisobutyrate dehydrogenase"/>
    <property type="match status" value="1"/>
</dbReference>
<dbReference type="SUPFAM" id="SSF51735">
    <property type="entry name" value="NAD(P)-binding Rossmann-fold domains"/>
    <property type="match status" value="1"/>
</dbReference>
<name>A0A7G9SGV8_9SPHN</name>
<feature type="compositionally biased region" description="Basic and acidic residues" evidence="6">
    <location>
        <begin position="63"/>
        <end position="80"/>
    </location>
</feature>
<dbReference type="UniPathway" id="UPA00362"/>